<dbReference type="PANTHER" id="PTHR43794:SF11">
    <property type="entry name" value="AMIDOHYDROLASE-RELATED DOMAIN-CONTAINING PROTEIN"/>
    <property type="match status" value="1"/>
</dbReference>
<dbReference type="Gene3D" id="3.20.20.140">
    <property type="entry name" value="Metal-dependent hydrolases"/>
    <property type="match status" value="2"/>
</dbReference>
<dbReference type="RefSeq" id="WP_084192149.1">
    <property type="nucleotide sequence ID" value="NZ_FTMG01000004.1"/>
</dbReference>
<dbReference type="InterPro" id="IPR011059">
    <property type="entry name" value="Metal-dep_hydrolase_composite"/>
</dbReference>
<proteinExistence type="predicted"/>
<organism evidence="3 4">
    <name type="scientific">Mucilaginibacter lappiensis</name>
    <dbReference type="NCBI Taxonomy" id="354630"/>
    <lineage>
        <taxon>Bacteria</taxon>
        <taxon>Pseudomonadati</taxon>
        <taxon>Bacteroidota</taxon>
        <taxon>Sphingobacteriia</taxon>
        <taxon>Sphingobacteriales</taxon>
        <taxon>Sphingobacteriaceae</taxon>
        <taxon>Mucilaginibacter</taxon>
    </lineage>
</organism>
<protein>
    <submittedName>
        <fullName evidence="3">Cytosine/adenosine deaminase-related metal-dependent hydrolase</fullName>
    </submittedName>
</protein>
<dbReference type="InterPro" id="IPR032466">
    <property type="entry name" value="Metal_Hydrolase"/>
</dbReference>
<dbReference type="Pfam" id="PF01979">
    <property type="entry name" value="Amidohydro_1"/>
    <property type="match status" value="1"/>
</dbReference>
<dbReference type="PANTHER" id="PTHR43794">
    <property type="entry name" value="AMINOHYDROLASE SSNA-RELATED"/>
    <property type="match status" value="1"/>
</dbReference>
<name>A0ABR6PIE7_9SPHI</name>
<reference evidence="3 4" key="1">
    <citation type="submission" date="2020-08" db="EMBL/GenBank/DDBJ databases">
        <title>Genomic Encyclopedia of Type Strains, Phase IV (KMG-V): Genome sequencing to study the core and pangenomes of soil and plant-associated prokaryotes.</title>
        <authorList>
            <person name="Whitman W."/>
        </authorList>
    </citation>
    <scope>NUCLEOTIDE SEQUENCE [LARGE SCALE GENOMIC DNA]</scope>
    <source>
        <strain evidence="3 4">ANJLi2</strain>
    </source>
</reference>
<evidence type="ECO:0000313" key="3">
    <source>
        <dbReference type="EMBL" id="MBB6109510.1"/>
    </source>
</evidence>
<gene>
    <name evidence="3" type="ORF">HDF23_002257</name>
</gene>
<keyword evidence="1 3" id="KW-0378">Hydrolase</keyword>
<keyword evidence="4" id="KW-1185">Reference proteome</keyword>
<evidence type="ECO:0000256" key="1">
    <source>
        <dbReference type="ARBA" id="ARBA00022801"/>
    </source>
</evidence>
<dbReference type="InterPro" id="IPR006680">
    <property type="entry name" value="Amidohydro-rel"/>
</dbReference>
<sequence length="390" mass="44530">MILHGLRMADDGQSINVRINKGKIDEVTPEPITEGSADLQLRFDNAMIFPGLINSHDHLDFNLFPQLGNRIYKNYTEWGAYIHQQYKSEINHVLRVPAPLRIRWGIYKNLLCGVTTVVNHGEPLALDDTLITVFEETHDLHSVGFEKLWWLKLNNPSKRHLPVAIHIGEGTDDVASTEIDSLIRWNKWRRPLIGIHAVAMNGTQASNFKGIVWCPESNYYLLNKTAPVHQLKQNTTILFGTDSTLTGNWNIWDHMAMARKTGLLTDEELYQSLNSNAAKVWQMNTGSISIGMNADLVIARRKDEVTRMRSFYGLTPADLLLVMHQGNIRLFDQELLPQLAPGLKGRGFSLIRIEKTYKYVEGNLGELMGQIHSYLPEFNFPLEFMDHQIF</sequence>
<dbReference type="GO" id="GO:0016787">
    <property type="term" value="F:hydrolase activity"/>
    <property type="evidence" value="ECO:0007669"/>
    <property type="project" value="UniProtKB-KW"/>
</dbReference>
<dbReference type="EMBL" id="JACHCB010000004">
    <property type="protein sequence ID" value="MBB6109510.1"/>
    <property type="molecule type" value="Genomic_DNA"/>
</dbReference>
<dbReference type="Proteomes" id="UP000541583">
    <property type="component" value="Unassembled WGS sequence"/>
</dbReference>
<comment type="caution">
    <text evidence="3">The sequence shown here is derived from an EMBL/GenBank/DDBJ whole genome shotgun (WGS) entry which is preliminary data.</text>
</comment>
<dbReference type="InterPro" id="IPR050287">
    <property type="entry name" value="MTA/SAH_deaminase"/>
</dbReference>
<feature type="domain" description="Amidohydrolase-related" evidence="2">
    <location>
        <begin position="208"/>
        <end position="326"/>
    </location>
</feature>
<dbReference type="Gene3D" id="2.30.40.10">
    <property type="entry name" value="Urease, subunit C, domain 1"/>
    <property type="match status" value="2"/>
</dbReference>
<dbReference type="SUPFAM" id="SSF51338">
    <property type="entry name" value="Composite domain of metallo-dependent hydrolases"/>
    <property type="match status" value="1"/>
</dbReference>
<accession>A0ABR6PIE7</accession>
<evidence type="ECO:0000313" key="4">
    <source>
        <dbReference type="Proteomes" id="UP000541583"/>
    </source>
</evidence>
<dbReference type="SUPFAM" id="SSF51556">
    <property type="entry name" value="Metallo-dependent hydrolases"/>
    <property type="match status" value="1"/>
</dbReference>
<evidence type="ECO:0000259" key="2">
    <source>
        <dbReference type="Pfam" id="PF01979"/>
    </source>
</evidence>